<keyword evidence="3" id="KW-0804">Transcription</keyword>
<dbReference type="RefSeq" id="WP_284241602.1">
    <property type="nucleotide sequence ID" value="NZ_BSSQ01000020.1"/>
</dbReference>
<evidence type="ECO:0000256" key="2">
    <source>
        <dbReference type="ARBA" id="ARBA00023125"/>
    </source>
</evidence>
<dbReference type="InterPro" id="IPR018060">
    <property type="entry name" value="HTH_AraC"/>
</dbReference>
<keyword evidence="2" id="KW-0238">DNA-binding</keyword>
<dbReference type="Proteomes" id="UP001157114">
    <property type="component" value="Unassembled WGS sequence"/>
</dbReference>
<dbReference type="InterPro" id="IPR050204">
    <property type="entry name" value="AraC_XylS_family_regulators"/>
</dbReference>
<dbReference type="EMBL" id="BSSQ01000020">
    <property type="protein sequence ID" value="GLX70818.1"/>
    <property type="molecule type" value="Genomic_DNA"/>
</dbReference>
<dbReference type="Gene3D" id="1.10.10.60">
    <property type="entry name" value="Homeodomain-like"/>
    <property type="match status" value="2"/>
</dbReference>
<name>A0ABQ6GN35_9BACL</name>
<dbReference type="PANTHER" id="PTHR46796:SF7">
    <property type="entry name" value="ARAC FAMILY TRANSCRIPTIONAL REGULATOR"/>
    <property type="match status" value="1"/>
</dbReference>
<dbReference type="PANTHER" id="PTHR46796">
    <property type="entry name" value="HTH-TYPE TRANSCRIPTIONAL ACTIVATOR RHAS-RELATED"/>
    <property type="match status" value="1"/>
</dbReference>
<proteinExistence type="predicted"/>
<gene>
    <name evidence="5" type="ORF">MU1_51650</name>
</gene>
<dbReference type="InterPro" id="IPR003313">
    <property type="entry name" value="AraC-bd"/>
</dbReference>
<dbReference type="InterPro" id="IPR037923">
    <property type="entry name" value="HTH-like"/>
</dbReference>
<dbReference type="SUPFAM" id="SSF46689">
    <property type="entry name" value="Homeodomain-like"/>
    <property type="match status" value="2"/>
</dbReference>
<evidence type="ECO:0000313" key="6">
    <source>
        <dbReference type="Proteomes" id="UP001157114"/>
    </source>
</evidence>
<evidence type="ECO:0000313" key="5">
    <source>
        <dbReference type="EMBL" id="GLX70818.1"/>
    </source>
</evidence>
<evidence type="ECO:0000259" key="4">
    <source>
        <dbReference type="PROSITE" id="PS01124"/>
    </source>
</evidence>
<dbReference type="InterPro" id="IPR009057">
    <property type="entry name" value="Homeodomain-like_sf"/>
</dbReference>
<protein>
    <recommendedName>
        <fullName evidence="4">HTH araC/xylS-type domain-containing protein</fullName>
    </recommendedName>
</protein>
<keyword evidence="6" id="KW-1185">Reference proteome</keyword>
<dbReference type="Pfam" id="PF12833">
    <property type="entry name" value="HTH_18"/>
    <property type="match status" value="1"/>
</dbReference>
<evidence type="ECO:0000256" key="1">
    <source>
        <dbReference type="ARBA" id="ARBA00023015"/>
    </source>
</evidence>
<dbReference type="SMART" id="SM00342">
    <property type="entry name" value="HTH_ARAC"/>
    <property type="match status" value="1"/>
</dbReference>
<reference evidence="5 6" key="1">
    <citation type="submission" date="2023-03" db="EMBL/GenBank/DDBJ databases">
        <title>Draft genome sequence of the bacteria which degrade cell wall of Tricholomamatutake.</title>
        <authorList>
            <person name="Konishi Y."/>
            <person name="Fukuta Y."/>
            <person name="Shirasaka N."/>
        </authorList>
    </citation>
    <scope>NUCLEOTIDE SEQUENCE [LARGE SCALE GENOMIC DNA]</scope>
    <source>
        <strain evidence="6">mu1</strain>
    </source>
</reference>
<keyword evidence="1" id="KW-0805">Transcription regulation</keyword>
<accession>A0ABQ6GN35</accession>
<dbReference type="Gene3D" id="2.60.120.280">
    <property type="entry name" value="Regulatory protein AraC"/>
    <property type="match status" value="1"/>
</dbReference>
<dbReference type="PROSITE" id="PS01124">
    <property type="entry name" value="HTH_ARAC_FAMILY_2"/>
    <property type="match status" value="1"/>
</dbReference>
<evidence type="ECO:0000256" key="3">
    <source>
        <dbReference type="ARBA" id="ARBA00023163"/>
    </source>
</evidence>
<sequence length="282" mass="32410">MKRLTLRTNVLSKHGEARLPFSVYTVGTEEQQPMTRMKGYSAYQFIVTFSGKGRFRLLGQSKWDIVSNRQILFIPSDIPHEYIAEGYEPWKVGFVSFSAEANALHAWKLADVPTLLAVQNTSRLFELIEQIWTKSGADHDYWTSSELFLAFLSEITKQRYISSTDRIFYGSNAVAHAAARFLRDHVNRSNTTITELAEQLGYSRKQLTRLFISTYHTTPLQYLKHQRLIGAARLLKAHPERTATEIARQVGMEPVYFSRAFRIKFGVAPIEFKNISSDFDLE</sequence>
<dbReference type="SUPFAM" id="SSF51215">
    <property type="entry name" value="Regulatory protein AraC"/>
    <property type="match status" value="1"/>
</dbReference>
<dbReference type="Pfam" id="PF02311">
    <property type="entry name" value="AraC_binding"/>
    <property type="match status" value="1"/>
</dbReference>
<comment type="caution">
    <text evidence="5">The sequence shown here is derived from an EMBL/GenBank/DDBJ whole genome shotgun (WGS) entry which is preliminary data.</text>
</comment>
<organism evidence="5 6">
    <name type="scientific">Paenibacillus glycanilyticus</name>
    <dbReference type="NCBI Taxonomy" id="126569"/>
    <lineage>
        <taxon>Bacteria</taxon>
        <taxon>Bacillati</taxon>
        <taxon>Bacillota</taxon>
        <taxon>Bacilli</taxon>
        <taxon>Bacillales</taxon>
        <taxon>Paenibacillaceae</taxon>
        <taxon>Paenibacillus</taxon>
    </lineage>
</organism>
<feature type="domain" description="HTH araC/xylS-type" evidence="4">
    <location>
        <begin position="176"/>
        <end position="275"/>
    </location>
</feature>